<dbReference type="Pfam" id="PF24857">
    <property type="entry name" value="THR4_C"/>
    <property type="match status" value="1"/>
</dbReference>
<dbReference type="GO" id="GO:0005737">
    <property type="term" value="C:cytoplasm"/>
    <property type="evidence" value="ECO:0007669"/>
    <property type="project" value="TreeGrafter"/>
</dbReference>
<dbReference type="STRING" id="7868.ENSCMIP00000006067"/>
<dbReference type="SUPFAM" id="SSF52540">
    <property type="entry name" value="P-loop containing nucleoside triphosphate hydrolases"/>
    <property type="match status" value="1"/>
</dbReference>
<feature type="domain" description="Threonine synthase N-terminal" evidence="7">
    <location>
        <begin position="207"/>
        <end position="293"/>
    </location>
</feature>
<reference evidence="8" key="5">
    <citation type="submission" date="2025-09" db="UniProtKB">
        <authorList>
            <consortium name="Ensembl"/>
        </authorList>
    </citation>
    <scope>IDENTIFICATION</scope>
</reference>
<dbReference type="InterPro" id="IPR036052">
    <property type="entry name" value="TrpB-like_PALP_sf"/>
</dbReference>
<dbReference type="OMA" id="HFNRCQH"/>
<evidence type="ECO:0000313" key="8">
    <source>
        <dbReference type="Ensembl" id="ENSCMIP00000006067.1"/>
    </source>
</evidence>
<reference evidence="9" key="2">
    <citation type="journal article" date="2007" name="PLoS Biol.">
        <title>Survey sequencing and comparative analysis of the elephant shark (Callorhinchus milii) genome.</title>
        <authorList>
            <person name="Venkatesh B."/>
            <person name="Kirkness E.F."/>
            <person name="Loh Y.H."/>
            <person name="Halpern A.L."/>
            <person name="Lee A.P."/>
            <person name="Johnson J."/>
            <person name="Dandona N."/>
            <person name="Viswanathan L.D."/>
            <person name="Tay A."/>
            <person name="Venter J.C."/>
            <person name="Strausberg R.L."/>
            <person name="Brenner S."/>
        </authorList>
    </citation>
    <scope>NUCLEOTIDE SEQUENCE [LARGE SCALE GENOMIC DNA]</scope>
</reference>
<comment type="similarity">
    <text evidence="2">Belongs to the threonine synthase family.</text>
</comment>
<evidence type="ECO:0000256" key="2">
    <source>
        <dbReference type="ARBA" id="ARBA00005517"/>
    </source>
</evidence>
<dbReference type="InterPro" id="IPR000634">
    <property type="entry name" value="Ser/Thr_deHydtase_PyrdxlP-BS"/>
</dbReference>
<sequence>SFSSWHLSASDCFFQERRTKPLSTYSSLVGEKNIVLMGAPGAGKTTVGRFVGQITGLPVIDVDDDVLEKTWLMSVAKKLQEVGGDLFLEEEGKALQRFSTSGSVLSLTGSNPMHRASMQHMKSNGIVVYLDVPLEDILERLERMKVDRIVGQEPGVSMKEILQYRRPFYHQWYDVRVLCESGESAEAIAVKVLEAVKRYQDITPETFISTRSTTEDSEARKDPVFFSDVVVEGLASDGGLYVPATKLPKLTPGEWQRLVDVPYIERAQVLLELCIHPSDVPAIKLQEMLARAYGQNFSCTEVAPVRHLTGNQFLLELFHGPTASFKDLALQLLPQLFAFCIPRTCNYLILVATSGDTGSAVLDGFSRLSDTDKERISVLTFFPEEGISQIQKAQMISYQDKNVGVIGVQSHFDFCQSALKQIFSNPDYTGFLTVEYGTALSAANSINWARLLPQLVYHASAYLDLISQGIITFGDPVDVCIPTGNFGNVLAAVYAKHMGIPIRKFICASNQNNILTDFIRTGNYDLRHRSVSVSLSPAIDILKSSNLERYLYLITHGDGRLMRELFSQLEEQHYFQVARPLLTRIQDDFVADWCSEEECLAAIYSVYKSCGYILDTHTAVAKVVADRQDDRSCPVIISSTAHPSKFAAAVMQALKVEDVKQSPVDQIQLLKCLDCLPHVHTALLQRLQQAHVQKGEICPADVDAVMDHVESFIQHNFINVL</sequence>
<evidence type="ECO:0000256" key="6">
    <source>
        <dbReference type="PIRSR" id="PIRSR604450-51"/>
    </source>
</evidence>
<dbReference type="CDD" id="cd00464">
    <property type="entry name" value="SK"/>
    <property type="match status" value="1"/>
</dbReference>
<dbReference type="AlphaFoldDB" id="A0A4W3GSP3"/>
<feature type="modified residue" description="N6-(pyridoxal phosphate)lysine" evidence="6">
    <location>
        <position position="326"/>
    </location>
</feature>
<dbReference type="SUPFAM" id="SSF53686">
    <property type="entry name" value="Tryptophan synthase beta subunit-like PLP-dependent enzymes"/>
    <property type="match status" value="1"/>
</dbReference>
<keyword evidence="3" id="KW-0028">Amino-acid biosynthesis</keyword>
<dbReference type="InterPro" id="IPR004450">
    <property type="entry name" value="Thr_synthase-like"/>
</dbReference>
<evidence type="ECO:0000313" key="9">
    <source>
        <dbReference type="Proteomes" id="UP000314986"/>
    </source>
</evidence>
<dbReference type="GO" id="GO:0008652">
    <property type="term" value="P:amino acid biosynthetic process"/>
    <property type="evidence" value="ECO:0007669"/>
    <property type="project" value="UniProtKB-KW"/>
</dbReference>
<dbReference type="CDD" id="cd01560">
    <property type="entry name" value="Thr-synth_2"/>
    <property type="match status" value="1"/>
</dbReference>
<name>A0A4W3GSP3_CALMI</name>
<dbReference type="Pfam" id="PF14821">
    <property type="entry name" value="Thr_synth_N"/>
    <property type="match status" value="1"/>
</dbReference>
<reference evidence="8" key="4">
    <citation type="submission" date="2025-08" db="UniProtKB">
        <authorList>
            <consortium name="Ensembl"/>
        </authorList>
    </citation>
    <scope>IDENTIFICATION</scope>
</reference>
<dbReference type="NCBIfam" id="TIGR00260">
    <property type="entry name" value="thrC"/>
    <property type="match status" value="1"/>
</dbReference>
<dbReference type="Pfam" id="PF01202">
    <property type="entry name" value="SKI"/>
    <property type="match status" value="1"/>
</dbReference>
<proteinExistence type="inferred from homology"/>
<keyword evidence="9" id="KW-1185">Reference proteome</keyword>
<dbReference type="PANTHER" id="PTHR43515">
    <property type="entry name" value="THREONINE SYNTHASE-LIKE 1"/>
    <property type="match status" value="1"/>
</dbReference>
<dbReference type="InterPro" id="IPR029144">
    <property type="entry name" value="Thr_synth_N"/>
</dbReference>
<keyword evidence="4 6" id="KW-0663">Pyridoxal phosphate</keyword>
<dbReference type="InParanoid" id="A0A4W3GSP3"/>
<evidence type="ECO:0000256" key="3">
    <source>
        <dbReference type="ARBA" id="ARBA00022605"/>
    </source>
</evidence>
<evidence type="ECO:0000256" key="1">
    <source>
        <dbReference type="ARBA" id="ARBA00001933"/>
    </source>
</evidence>
<evidence type="ECO:0000256" key="4">
    <source>
        <dbReference type="ARBA" id="ARBA00022898"/>
    </source>
</evidence>
<dbReference type="Proteomes" id="UP000314986">
    <property type="component" value="Unassembled WGS sequence"/>
</dbReference>
<protein>
    <submittedName>
        <fullName evidence="8">Threonine synthase like 1</fullName>
    </submittedName>
</protein>
<dbReference type="Ensembl" id="ENSCMIT00000006267.1">
    <property type="protein sequence ID" value="ENSCMIP00000006067.1"/>
    <property type="gene ID" value="ENSCMIG00000003489.1"/>
</dbReference>
<dbReference type="InterPro" id="IPR031322">
    <property type="entry name" value="Shikimate/glucono_kinase"/>
</dbReference>
<evidence type="ECO:0000259" key="7">
    <source>
        <dbReference type="Pfam" id="PF14821"/>
    </source>
</evidence>
<dbReference type="HAMAP" id="MF_00109">
    <property type="entry name" value="Shikimate_kinase"/>
    <property type="match status" value="1"/>
</dbReference>
<dbReference type="GeneTree" id="ENSGT00940000161144"/>
<accession>A0A4W3GSP3</accession>
<dbReference type="PROSITE" id="PS00165">
    <property type="entry name" value="DEHYDRATASE_SER_THR"/>
    <property type="match status" value="1"/>
</dbReference>
<reference evidence="9" key="1">
    <citation type="journal article" date="2006" name="Science">
        <title>Ancient noncoding elements conserved in the human genome.</title>
        <authorList>
            <person name="Venkatesh B."/>
            <person name="Kirkness E.F."/>
            <person name="Loh Y.H."/>
            <person name="Halpern A.L."/>
            <person name="Lee A.P."/>
            <person name="Johnson J."/>
            <person name="Dandona N."/>
            <person name="Viswanathan L.D."/>
            <person name="Tay A."/>
            <person name="Venter J.C."/>
            <person name="Strausberg R.L."/>
            <person name="Brenner S."/>
        </authorList>
    </citation>
    <scope>NUCLEOTIDE SEQUENCE [LARGE SCALE GENOMIC DNA]</scope>
</reference>
<dbReference type="GO" id="GO:0030170">
    <property type="term" value="F:pyridoxal phosphate binding"/>
    <property type="evidence" value="ECO:0007669"/>
    <property type="project" value="InterPro"/>
</dbReference>
<reference evidence="9" key="3">
    <citation type="journal article" date="2014" name="Nature">
        <title>Elephant shark genome provides unique insights into gnathostome evolution.</title>
        <authorList>
            <consortium name="International Elephant Shark Genome Sequencing Consortium"/>
            <person name="Venkatesh B."/>
            <person name="Lee A.P."/>
            <person name="Ravi V."/>
            <person name="Maurya A.K."/>
            <person name="Lian M.M."/>
            <person name="Swann J.B."/>
            <person name="Ohta Y."/>
            <person name="Flajnik M.F."/>
            <person name="Sutoh Y."/>
            <person name="Kasahara M."/>
            <person name="Hoon S."/>
            <person name="Gangu V."/>
            <person name="Roy S.W."/>
            <person name="Irimia M."/>
            <person name="Korzh V."/>
            <person name="Kondrychyn I."/>
            <person name="Lim Z.W."/>
            <person name="Tay B.H."/>
            <person name="Tohari S."/>
            <person name="Kong K.W."/>
            <person name="Ho S."/>
            <person name="Lorente-Galdos B."/>
            <person name="Quilez J."/>
            <person name="Marques-Bonet T."/>
            <person name="Raney B.J."/>
            <person name="Ingham P.W."/>
            <person name="Tay A."/>
            <person name="Hillier L.W."/>
            <person name="Minx P."/>
            <person name="Boehm T."/>
            <person name="Wilson R.K."/>
            <person name="Brenner S."/>
            <person name="Warren W.C."/>
        </authorList>
    </citation>
    <scope>NUCLEOTIDE SEQUENCE [LARGE SCALE GENOMIC DNA]</scope>
</reference>
<evidence type="ECO:0000256" key="5">
    <source>
        <dbReference type="ARBA" id="ARBA00029440"/>
    </source>
</evidence>
<comment type="pathway">
    <text evidence="5">Amino-acid biosynthesis.</text>
</comment>
<dbReference type="PRINTS" id="PR01100">
    <property type="entry name" value="SHIKIMTKNASE"/>
</dbReference>
<dbReference type="InterPro" id="IPR027417">
    <property type="entry name" value="P-loop_NTPase"/>
</dbReference>
<dbReference type="Gene3D" id="3.40.50.1100">
    <property type="match status" value="2"/>
</dbReference>
<organism evidence="8 9">
    <name type="scientific">Callorhinchus milii</name>
    <name type="common">Ghost shark</name>
    <dbReference type="NCBI Taxonomy" id="7868"/>
    <lineage>
        <taxon>Eukaryota</taxon>
        <taxon>Metazoa</taxon>
        <taxon>Chordata</taxon>
        <taxon>Craniata</taxon>
        <taxon>Vertebrata</taxon>
        <taxon>Chondrichthyes</taxon>
        <taxon>Holocephali</taxon>
        <taxon>Chimaeriformes</taxon>
        <taxon>Callorhinchidae</taxon>
        <taxon>Callorhinchus</taxon>
    </lineage>
</organism>
<dbReference type="PANTHER" id="PTHR43515:SF1">
    <property type="entry name" value="THREONINE SYNTHASE-LIKE 1"/>
    <property type="match status" value="1"/>
</dbReference>
<comment type="cofactor">
    <cofactor evidence="1 6">
        <name>pyridoxal 5'-phosphate</name>
        <dbReference type="ChEBI" id="CHEBI:597326"/>
    </cofactor>
</comment>
<dbReference type="InterPro" id="IPR037158">
    <property type="entry name" value="Thr_synth_N_sf"/>
</dbReference>
<dbReference type="Gene3D" id="3.90.1380.10">
    <property type="entry name" value="Threonine synthase, N-terminal domain"/>
    <property type="match status" value="1"/>
</dbReference>
<dbReference type="InterPro" id="IPR000623">
    <property type="entry name" value="Shikimate_kinase/TSH1"/>
</dbReference>
<dbReference type="Gene3D" id="3.40.50.300">
    <property type="entry name" value="P-loop containing nucleotide triphosphate hydrolases"/>
    <property type="match status" value="1"/>
</dbReference>